<dbReference type="KEGG" id="cme:CYME_CMQ014C"/>
<accession>M1UVF4</accession>
<evidence type="ECO:0000313" key="2">
    <source>
        <dbReference type="EMBL" id="BAM81951.1"/>
    </source>
</evidence>
<dbReference type="AlphaFoldDB" id="M1UVF4"/>
<dbReference type="HOGENOM" id="CLU_768056_0_0_1"/>
<keyword evidence="1" id="KW-1133">Transmembrane helix</keyword>
<name>M1UVF4_CYAM1</name>
<keyword evidence="1" id="KW-0472">Membrane</keyword>
<feature type="transmembrane region" description="Helical" evidence="1">
    <location>
        <begin position="163"/>
        <end position="180"/>
    </location>
</feature>
<reference evidence="2 3" key="2">
    <citation type="journal article" date="2007" name="BMC Biol.">
        <title>A 100%-complete sequence reveals unusually simple genomic features in the hot-spring red alga Cyanidioschyzon merolae.</title>
        <authorList>
            <person name="Nozaki H."/>
            <person name="Takano H."/>
            <person name="Misumi O."/>
            <person name="Terasawa K."/>
            <person name="Matsuzaki M."/>
            <person name="Maruyama S."/>
            <person name="Nishida K."/>
            <person name="Yagisawa F."/>
            <person name="Yoshida Y."/>
            <person name="Fujiwara T."/>
            <person name="Takio S."/>
            <person name="Tamura K."/>
            <person name="Chung S.J."/>
            <person name="Nakamura S."/>
            <person name="Kuroiwa H."/>
            <person name="Tanaka K."/>
            <person name="Sato N."/>
            <person name="Kuroiwa T."/>
        </authorList>
    </citation>
    <scope>NUCLEOTIDE SEQUENCE [LARGE SCALE GENOMIC DNA]</scope>
    <source>
        <strain evidence="2 3">10D</strain>
    </source>
</reference>
<keyword evidence="3" id="KW-1185">Reference proteome</keyword>
<evidence type="ECO:0000313" key="3">
    <source>
        <dbReference type="Proteomes" id="UP000007014"/>
    </source>
</evidence>
<dbReference type="Gramene" id="CMQ014CT">
    <property type="protein sequence ID" value="CMQ014CT"/>
    <property type="gene ID" value="CMQ014C"/>
</dbReference>
<gene>
    <name evidence="2" type="ORF">CYME_CMQ014C</name>
</gene>
<dbReference type="OrthoDB" id="3512640at2759"/>
<dbReference type="SUPFAM" id="SSF89733">
    <property type="entry name" value="L-sulfolactate dehydrogenase-like"/>
    <property type="match status" value="1"/>
</dbReference>
<dbReference type="EMBL" id="AP006499">
    <property type="protein sequence ID" value="BAM81951.1"/>
    <property type="molecule type" value="Genomic_DNA"/>
</dbReference>
<evidence type="ECO:0000256" key="1">
    <source>
        <dbReference type="SAM" id="Phobius"/>
    </source>
</evidence>
<keyword evidence="1" id="KW-0812">Transmembrane</keyword>
<sequence length="361" mass="38992">MIRASSEDVAVSLEDLRLRFFCFLRTRGYEPRAAALVADVFVFCCIDGNSELVYRSLEALQVSRICDETPESDRLHSLECELRELANCIADPPSALPPTPSLRFVRAHKLVASLEGRGTDMTLVLSVATRTCLDRVAAHGIALVSAFGTSCAALGSLGYFARWIALNGYVAVLVCGSSALQGRYSRMRVIWGVPRAPAGSEPLIWDCYWDDHCVNLESLSSMTVDVGLGIWPFMEFLIGPLVGTGPSTLKSAEQDRESSMLTPWGALIVALDRRLLLPLNFASSVGSQGAGGTDELMHIFERGGTMDPRANVMRKAMERAETRAHCLEASSASLPSYLWSFLTDAADEAAASSTSGPDEGG</sequence>
<protein>
    <submittedName>
        <fullName evidence="2">Uncharacterized protein</fullName>
    </submittedName>
</protein>
<dbReference type="InterPro" id="IPR036111">
    <property type="entry name" value="Mal/L-sulfo/L-lacto_DH-like_sf"/>
</dbReference>
<dbReference type="InterPro" id="IPR043143">
    <property type="entry name" value="Mal/L-sulf/L-lact_DH-like_NADP"/>
</dbReference>
<dbReference type="RefSeq" id="XP_005537987.1">
    <property type="nucleotide sequence ID" value="XM_005537930.1"/>
</dbReference>
<dbReference type="GeneID" id="16996364"/>
<reference evidence="2 3" key="1">
    <citation type="journal article" date="2004" name="Nature">
        <title>Genome sequence of the ultrasmall unicellular red alga Cyanidioschyzon merolae 10D.</title>
        <authorList>
            <person name="Matsuzaki M."/>
            <person name="Misumi O."/>
            <person name="Shin-i T."/>
            <person name="Maruyama S."/>
            <person name="Takahara M."/>
            <person name="Miyagishima S."/>
            <person name="Mori T."/>
            <person name="Nishida K."/>
            <person name="Yagisawa F."/>
            <person name="Nishida K."/>
            <person name="Yoshida Y."/>
            <person name="Nishimura Y."/>
            <person name="Nakao S."/>
            <person name="Kobayashi T."/>
            <person name="Momoyama Y."/>
            <person name="Higashiyama T."/>
            <person name="Minoda A."/>
            <person name="Sano M."/>
            <person name="Nomoto H."/>
            <person name="Oishi K."/>
            <person name="Hayashi H."/>
            <person name="Ohta F."/>
            <person name="Nishizaka S."/>
            <person name="Haga S."/>
            <person name="Miura S."/>
            <person name="Morishita T."/>
            <person name="Kabeya Y."/>
            <person name="Terasawa K."/>
            <person name="Suzuki Y."/>
            <person name="Ishii Y."/>
            <person name="Asakawa S."/>
            <person name="Takano H."/>
            <person name="Ohta N."/>
            <person name="Kuroiwa H."/>
            <person name="Tanaka K."/>
            <person name="Shimizu N."/>
            <person name="Sugano S."/>
            <person name="Sato N."/>
            <person name="Nozaki H."/>
            <person name="Ogasawara N."/>
            <person name="Kohara Y."/>
            <person name="Kuroiwa T."/>
        </authorList>
    </citation>
    <scope>NUCLEOTIDE SEQUENCE [LARGE SCALE GENOMIC DNA]</scope>
    <source>
        <strain evidence="2 3">10D</strain>
    </source>
</reference>
<feature type="transmembrane region" description="Helical" evidence="1">
    <location>
        <begin position="136"/>
        <end position="157"/>
    </location>
</feature>
<dbReference type="Gene3D" id="3.30.1370.60">
    <property type="entry name" value="Hypothetical oxidoreductase yiak, domain 2"/>
    <property type="match status" value="1"/>
</dbReference>
<proteinExistence type="predicted"/>
<dbReference type="Proteomes" id="UP000007014">
    <property type="component" value="Chromosome 17"/>
</dbReference>
<dbReference type="GO" id="GO:0016491">
    <property type="term" value="F:oxidoreductase activity"/>
    <property type="evidence" value="ECO:0007669"/>
    <property type="project" value="InterPro"/>
</dbReference>
<organism evidence="2 3">
    <name type="scientific">Cyanidioschyzon merolae (strain NIES-3377 / 10D)</name>
    <name type="common">Unicellular red alga</name>
    <dbReference type="NCBI Taxonomy" id="280699"/>
    <lineage>
        <taxon>Eukaryota</taxon>
        <taxon>Rhodophyta</taxon>
        <taxon>Bangiophyceae</taxon>
        <taxon>Cyanidiales</taxon>
        <taxon>Cyanidiaceae</taxon>
        <taxon>Cyanidioschyzon</taxon>
    </lineage>
</organism>